<reference evidence="5 6" key="1">
    <citation type="journal article" date="2024" name="BMC Genomics">
        <title>Genome assembly of redclaw crayfish (Cherax quadricarinatus) provides insights into its immune adaptation and hypoxia tolerance.</title>
        <authorList>
            <person name="Liu Z."/>
            <person name="Zheng J."/>
            <person name="Li H."/>
            <person name="Fang K."/>
            <person name="Wang S."/>
            <person name="He J."/>
            <person name="Zhou D."/>
            <person name="Weng S."/>
            <person name="Chi M."/>
            <person name="Gu Z."/>
            <person name="He J."/>
            <person name="Li F."/>
            <person name="Wang M."/>
        </authorList>
    </citation>
    <scope>NUCLEOTIDE SEQUENCE [LARGE SCALE GENOMIC DNA]</scope>
    <source>
        <strain evidence="5">ZL_2023a</strain>
    </source>
</reference>
<dbReference type="Proteomes" id="UP001445076">
    <property type="component" value="Unassembled WGS sequence"/>
</dbReference>
<evidence type="ECO:0000256" key="1">
    <source>
        <dbReference type="ARBA" id="ARBA00023002"/>
    </source>
</evidence>
<evidence type="ECO:0000256" key="3">
    <source>
        <dbReference type="ARBA" id="ARBA00046185"/>
    </source>
</evidence>
<dbReference type="GO" id="GO:0016491">
    <property type="term" value="F:oxidoreductase activity"/>
    <property type="evidence" value="ECO:0007669"/>
    <property type="project" value="UniProtKB-KW"/>
</dbReference>
<dbReference type="PANTHER" id="PTHR13847">
    <property type="entry name" value="SARCOSINE DEHYDROGENASE-RELATED"/>
    <property type="match status" value="1"/>
</dbReference>
<dbReference type="GO" id="GO:0032981">
    <property type="term" value="P:mitochondrial respiratory chain complex I assembly"/>
    <property type="evidence" value="ECO:0007669"/>
    <property type="project" value="TreeGrafter"/>
</dbReference>
<proteinExistence type="predicted"/>
<feature type="non-terminal residue" evidence="5">
    <location>
        <position position="423"/>
    </location>
</feature>
<name>A0AAW0WTE2_CHEQU</name>
<keyword evidence="6" id="KW-1185">Reference proteome</keyword>
<dbReference type="AlphaFoldDB" id="A0AAW0WTE2"/>
<accession>A0AAW0WTE2</accession>
<dbReference type="PANTHER" id="PTHR13847:SF287">
    <property type="entry name" value="FAD-DEPENDENT OXIDOREDUCTASE DOMAIN-CONTAINING PROTEIN 1"/>
    <property type="match status" value="1"/>
</dbReference>
<protein>
    <recommendedName>
        <fullName evidence="2">FAD-dependent oxidoreductase domain-containing protein 1</fullName>
    </recommendedName>
</protein>
<dbReference type="SUPFAM" id="SSF51905">
    <property type="entry name" value="FAD/NAD(P)-binding domain"/>
    <property type="match status" value="1"/>
</dbReference>
<evidence type="ECO:0000259" key="4">
    <source>
        <dbReference type="Pfam" id="PF01266"/>
    </source>
</evidence>
<keyword evidence="1" id="KW-0560">Oxidoreductase</keyword>
<dbReference type="Pfam" id="PF01266">
    <property type="entry name" value="DAO"/>
    <property type="match status" value="1"/>
</dbReference>
<comment type="function">
    <text evidence="3">Required for the assembly of the mitochondrial membrane respiratory chain NADH dehydrogenase (Complex I). Involved in mid-late stages of complex I assembly.</text>
</comment>
<dbReference type="InterPro" id="IPR036188">
    <property type="entry name" value="FAD/NAD-bd_sf"/>
</dbReference>
<dbReference type="Gene3D" id="3.50.50.60">
    <property type="entry name" value="FAD/NAD(P)-binding domain"/>
    <property type="match status" value="1"/>
</dbReference>
<organism evidence="5 6">
    <name type="scientific">Cherax quadricarinatus</name>
    <name type="common">Australian red claw crayfish</name>
    <dbReference type="NCBI Taxonomy" id="27406"/>
    <lineage>
        <taxon>Eukaryota</taxon>
        <taxon>Metazoa</taxon>
        <taxon>Ecdysozoa</taxon>
        <taxon>Arthropoda</taxon>
        <taxon>Crustacea</taxon>
        <taxon>Multicrustacea</taxon>
        <taxon>Malacostraca</taxon>
        <taxon>Eumalacostraca</taxon>
        <taxon>Eucarida</taxon>
        <taxon>Decapoda</taxon>
        <taxon>Pleocyemata</taxon>
        <taxon>Astacidea</taxon>
        <taxon>Parastacoidea</taxon>
        <taxon>Parastacidae</taxon>
        <taxon>Cherax</taxon>
    </lineage>
</organism>
<comment type="caution">
    <text evidence="5">The sequence shown here is derived from an EMBL/GenBank/DDBJ whole genome shotgun (WGS) entry which is preliminary data.</text>
</comment>
<dbReference type="InterPro" id="IPR006076">
    <property type="entry name" value="FAD-dep_OxRdtase"/>
</dbReference>
<evidence type="ECO:0000313" key="5">
    <source>
        <dbReference type="EMBL" id="KAK8735257.1"/>
    </source>
</evidence>
<dbReference type="Gene3D" id="3.30.9.10">
    <property type="entry name" value="D-Amino Acid Oxidase, subunit A, domain 2"/>
    <property type="match status" value="1"/>
</dbReference>
<dbReference type="GO" id="GO:0005739">
    <property type="term" value="C:mitochondrion"/>
    <property type="evidence" value="ECO:0007669"/>
    <property type="project" value="GOC"/>
</dbReference>
<sequence length="423" mass="47372">MYGPVRHLRQCLLLHKSWKINLWNSIQAGCGWRKSLQYTSRCFSDGNECPESCDVLVVGGGAIGSSIAYHLKERARGDLSVVVIERDTTYKQASTVLSLGNIRQQFSVAENIQLSMNSMKFLKEVHQRLAVEGFDPPDLQFTPRGYLFLALEDYVEQMRENFRLQMELGAEVEWLWPRELELKFPWLQVGNVAAAVLGTNNEGWFDPWSLLTLLRRKAVSLGAVYVSGAVTGLHHQVLTPADHLHNPHTTLTTAIVRLQSGEMKEVRFSTVVVAAGAWSGALGRLAGVGNGPGTLSTPIPVEPRKRYVYCVHAPDGPWDDCPIFNDYTGVHFRPERSSNKLYLCGMSPPECAEPPADDLEVDHQFFYTNIWPVLAQRVPAFENLKVHSAYAGYYDYNTFDQNLIIGFHPVFTNMCIATGLSGH</sequence>
<feature type="domain" description="FAD dependent oxidoreductase" evidence="4">
    <location>
        <begin position="54"/>
        <end position="423"/>
    </location>
</feature>
<gene>
    <name evidence="5" type="ORF">OTU49_005588</name>
</gene>
<dbReference type="EMBL" id="JARKIK010000048">
    <property type="protein sequence ID" value="KAK8735257.1"/>
    <property type="molecule type" value="Genomic_DNA"/>
</dbReference>
<evidence type="ECO:0000313" key="6">
    <source>
        <dbReference type="Proteomes" id="UP001445076"/>
    </source>
</evidence>
<evidence type="ECO:0000256" key="2">
    <source>
        <dbReference type="ARBA" id="ARBA00039785"/>
    </source>
</evidence>